<dbReference type="Proteomes" id="UP001198862">
    <property type="component" value="Unassembled WGS sequence"/>
</dbReference>
<evidence type="ECO:0000256" key="7">
    <source>
        <dbReference type="ARBA" id="ARBA00022692"/>
    </source>
</evidence>
<gene>
    <name evidence="15" type="ORF">LJ725_01470</name>
</gene>
<evidence type="ECO:0000256" key="4">
    <source>
        <dbReference type="ARBA" id="ARBA00022448"/>
    </source>
</evidence>
<keyword evidence="16" id="KW-1185">Reference proteome</keyword>
<comment type="subcellular location">
    <subcellularLocation>
        <location evidence="2 13">Cell membrane</location>
        <topology evidence="2 13">Multi-pass membrane protein</topology>
    </subcellularLocation>
</comment>
<keyword evidence="11 13" id="KW-0472">Membrane</keyword>
<proteinExistence type="inferred from homology"/>
<keyword evidence="10" id="KW-0921">Nickel transport</keyword>
<dbReference type="InterPro" id="IPR011541">
    <property type="entry name" value="Ni/Co_transpt_high_affinity"/>
</dbReference>
<evidence type="ECO:0000313" key="16">
    <source>
        <dbReference type="Proteomes" id="UP001198862"/>
    </source>
</evidence>
<evidence type="ECO:0000256" key="2">
    <source>
        <dbReference type="ARBA" id="ARBA00004651"/>
    </source>
</evidence>
<dbReference type="InterPro" id="IPR051224">
    <property type="entry name" value="NiCoT_RcnA"/>
</dbReference>
<keyword evidence="12" id="KW-0170">Cobalt</keyword>
<name>A0ABS8KNI6_9HYPH</name>
<reference evidence="15 16" key="1">
    <citation type="submission" date="2021-11" db="EMBL/GenBank/DDBJ databases">
        <authorList>
            <person name="Lee D.-H."/>
            <person name="Kim S.-B."/>
        </authorList>
    </citation>
    <scope>NUCLEOTIDE SEQUENCE [LARGE SCALE GENOMIC DNA]</scope>
    <source>
        <strain evidence="15 16">KCTC 52223</strain>
    </source>
</reference>
<evidence type="ECO:0000256" key="13">
    <source>
        <dbReference type="RuleBase" id="RU362101"/>
    </source>
</evidence>
<keyword evidence="7 13" id="KW-0812">Transmembrane</keyword>
<evidence type="ECO:0000256" key="1">
    <source>
        <dbReference type="ARBA" id="ARBA00002510"/>
    </source>
</evidence>
<feature type="region of interest" description="Disordered" evidence="14">
    <location>
        <begin position="176"/>
        <end position="216"/>
    </location>
</feature>
<dbReference type="Pfam" id="PF03824">
    <property type="entry name" value="NicO"/>
    <property type="match status" value="1"/>
</dbReference>
<evidence type="ECO:0000256" key="14">
    <source>
        <dbReference type="SAM" id="MobiDB-lite"/>
    </source>
</evidence>
<evidence type="ECO:0000256" key="10">
    <source>
        <dbReference type="ARBA" id="ARBA00023112"/>
    </source>
</evidence>
<evidence type="ECO:0000256" key="3">
    <source>
        <dbReference type="ARBA" id="ARBA00022426"/>
    </source>
</evidence>
<feature type="transmembrane region" description="Helical" evidence="13">
    <location>
        <begin position="102"/>
        <end position="128"/>
    </location>
</feature>
<feature type="transmembrane region" description="Helical" evidence="13">
    <location>
        <begin position="148"/>
        <end position="166"/>
    </location>
</feature>
<keyword evidence="8 13" id="KW-1133">Transmembrane helix</keyword>
<organism evidence="15 16">
    <name type="scientific">Reyranella aquatilis</name>
    <dbReference type="NCBI Taxonomy" id="2035356"/>
    <lineage>
        <taxon>Bacteria</taxon>
        <taxon>Pseudomonadati</taxon>
        <taxon>Pseudomonadota</taxon>
        <taxon>Alphaproteobacteria</taxon>
        <taxon>Hyphomicrobiales</taxon>
        <taxon>Reyranellaceae</taxon>
        <taxon>Reyranella</taxon>
    </lineage>
</organism>
<feature type="transmembrane region" description="Helical" evidence="13">
    <location>
        <begin position="250"/>
        <end position="274"/>
    </location>
</feature>
<dbReference type="PANTHER" id="PTHR40659:SF1">
    <property type="entry name" value="NICKEL_COBALT EFFLUX SYSTEM RCNA"/>
    <property type="match status" value="1"/>
</dbReference>
<keyword evidence="9" id="KW-0406">Ion transport</keyword>
<feature type="compositionally biased region" description="Basic and acidic residues" evidence="14">
    <location>
        <begin position="192"/>
        <end position="204"/>
    </location>
</feature>
<feature type="transmembrane region" description="Helical" evidence="13">
    <location>
        <begin position="63"/>
        <end position="81"/>
    </location>
</feature>
<feature type="transmembrane region" description="Helical" evidence="13">
    <location>
        <begin position="221"/>
        <end position="244"/>
    </location>
</feature>
<evidence type="ECO:0000256" key="5">
    <source>
        <dbReference type="ARBA" id="ARBA00022475"/>
    </source>
</evidence>
<evidence type="ECO:0000256" key="6">
    <source>
        <dbReference type="ARBA" id="ARBA00022596"/>
    </source>
</evidence>
<protein>
    <recommendedName>
        <fullName evidence="13">Nickel/cobalt efflux system</fullName>
    </recommendedName>
</protein>
<comment type="caution">
    <text evidence="15">The sequence shown here is derived from an EMBL/GenBank/DDBJ whole genome shotgun (WGS) entry which is preliminary data.</text>
</comment>
<keyword evidence="4 13" id="KW-0813">Transport</keyword>
<accession>A0ABS8KNI6</accession>
<keyword evidence="5" id="KW-1003">Cell membrane</keyword>
<feature type="transmembrane region" description="Helical" evidence="13">
    <location>
        <begin position="295"/>
        <end position="316"/>
    </location>
</feature>
<dbReference type="RefSeq" id="WP_230548843.1">
    <property type="nucleotide sequence ID" value="NZ_JAJISD010000001.1"/>
</dbReference>
<evidence type="ECO:0000313" key="15">
    <source>
        <dbReference type="EMBL" id="MCC8427618.1"/>
    </source>
</evidence>
<evidence type="ECO:0000256" key="9">
    <source>
        <dbReference type="ARBA" id="ARBA00023065"/>
    </source>
</evidence>
<sequence>MRTSAFRSPLLWVGLLLLVALGGALVFSDSVAELARYSADYQRRINQVLSTSLRDVQSGTGSLALWTLVTVCFGYGVVHTLGPGHGKAVVVAYFLDSTRPRAWIEGIFAGGWIAFTHTLAALLLAAALKLSSTVGLFGAMREVRNVEIVSYTLILLVGLWRLWAGITGRVHEHWHGDHDHHHGHGQAHGHGHGHDHGHSHGHAHDHGHHHHHDREPPQRTIAGWLLLTAAGIAPCAGALVIILLSIALDVLWAGVVGVIAIAIGMAVTLAAIGMASMVAHRLIIAEGRSQEIGRFTAIAASLIVIATAGTLLLGSLERFLR</sequence>
<comment type="similarity">
    <text evidence="13">Belongs to the NiCoT transporter (TC 2.A.52) family.</text>
</comment>
<dbReference type="PANTHER" id="PTHR40659">
    <property type="entry name" value="NICKEL/COBALT EFFLUX SYSTEM RCNA"/>
    <property type="match status" value="1"/>
</dbReference>
<dbReference type="EMBL" id="JAJISD010000001">
    <property type="protein sequence ID" value="MCC8427618.1"/>
    <property type="molecule type" value="Genomic_DNA"/>
</dbReference>
<evidence type="ECO:0000256" key="12">
    <source>
        <dbReference type="ARBA" id="ARBA00023285"/>
    </source>
</evidence>
<comment type="function">
    <text evidence="1">Efflux system for nickel and cobalt.</text>
</comment>
<feature type="compositionally biased region" description="Basic residues" evidence="14">
    <location>
        <begin position="181"/>
        <end position="191"/>
    </location>
</feature>
<evidence type="ECO:0000256" key="8">
    <source>
        <dbReference type="ARBA" id="ARBA00022989"/>
    </source>
</evidence>
<evidence type="ECO:0000256" key="11">
    <source>
        <dbReference type="ARBA" id="ARBA00023136"/>
    </source>
</evidence>
<keyword evidence="6" id="KW-0533">Nickel</keyword>
<keyword evidence="3" id="KW-0171">Cobalt transport</keyword>